<keyword evidence="4 10" id="KW-1133">Transmembrane helix</keyword>
<comment type="activity regulation">
    <text evidence="10">Na(+) is not transported, but it plays an essential structural role and its presence is essential for fluoride channel function.</text>
</comment>
<keyword evidence="2 10" id="KW-1003">Cell membrane</keyword>
<dbReference type="GO" id="GO:0005886">
    <property type="term" value="C:plasma membrane"/>
    <property type="evidence" value="ECO:0007669"/>
    <property type="project" value="UniProtKB-SubCell"/>
</dbReference>
<dbReference type="HAMAP" id="MF_00454">
    <property type="entry name" value="FluC"/>
    <property type="match status" value="1"/>
</dbReference>
<feature type="binding site" evidence="10">
    <location>
        <position position="81"/>
    </location>
    <ligand>
        <name>Na(+)</name>
        <dbReference type="ChEBI" id="CHEBI:29101"/>
        <note>structural</note>
    </ligand>
</feature>
<evidence type="ECO:0000256" key="5">
    <source>
        <dbReference type="ARBA" id="ARBA00023136"/>
    </source>
</evidence>
<evidence type="ECO:0000256" key="10">
    <source>
        <dbReference type="HAMAP-Rule" id="MF_00454"/>
    </source>
</evidence>
<comment type="function">
    <text evidence="9 10">Fluoride-specific ion channel. Important for reducing fluoride concentration in the cell, thus reducing its toxicity.</text>
</comment>
<dbReference type="PANTHER" id="PTHR28259">
    <property type="entry name" value="FLUORIDE EXPORT PROTEIN 1-RELATED"/>
    <property type="match status" value="1"/>
</dbReference>
<keyword evidence="10" id="KW-0813">Transport</keyword>
<evidence type="ECO:0000256" key="2">
    <source>
        <dbReference type="ARBA" id="ARBA00022475"/>
    </source>
</evidence>
<feature type="binding site" evidence="10">
    <location>
        <position position="84"/>
    </location>
    <ligand>
        <name>Na(+)</name>
        <dbReference type="ChEBI" id="CHEBI:29101"/>
        <note>structural</note>
    </ligand>
</feature>
<comment type="similarity">
    <text evidence="7 10">Belongs to the fluoride channel Fluc/FEX (TC 1.A.43) family.</text>
</comment>
<comment type="subcellular location">
    <subcellularLocation>
        <location evidence="1 10">Cell membrane</location>
        <topology evidence="1 10">Multi-pass membrane protein</topology>
    </subcellularLocation>
</comment>
<dbReference type="GO" id="GO:0140114">
    <property type="term" value="P:cellular detoxification of fluoride"/>
    <property type="evidence" value="ECO:0007669"/>
    <property type="project" value="UniProtKB-UniRule"/>
</dbReference>
<dbReference type="RefSeq" id="WP_189551064.1">
    <property type="nucleotide sequence ID" value="NZ_BMTP01000006.1"/>
</dbReference>
<accession>A0A918HWN4</accession>
<dbReference type="Proteomes" id="UP000636661">
    <property type="component" value="Unassembled WGS sequence"/>
</dbReference>
<dbReference type="GO" id="GO:0062054">
    <property type="term" value="F:fluoride channel activity"/>
    <property type="evidence" value="ECO:0007669"/>
    <property type="project" value="UniProtKB-UniRule"/>
</dbReference>
<evidence type="ECO:0000256" key="4">
    <source>
        <dbReference type="ARBA" id="ARBA00022989"/>
    </source>
</evidence>
<comment type="catalytic activity">
    <reaction evidence="8">
        <text>fluoride(in) = fluoride(out)</text>
        <dbReference type="Rhea" id="RHEA:76159"/>
        <dbReference type="ChEBI" id="CHEBI:17051"/>
    </reaction>
    <physiologicalReaction direction="left-to-right" evidence="8">
        <dbReference type="Rhea" id="RHEA:76160"/>
    </physiologicalReaction>
</comment>
<reference evidence="11" key="2">
    <citation type="submission" date="2020-09" db="EMBL/GenBank/DDBJ databases">
        <authorList>
            <person name="Sun Q."/>
            <person name="Ohkuma M."/>
        </authorList>
    </citation>
    <scope>NUCLEOTIDE SEQUENCE</scope>
    <source>
        <strain evidence="11">JCM 4391</strain>
    </source>
</reference>
<proteinExistence type="inferred from homology"/>
<evidence type="ECO:0000256" key="9">
    <source>
        <dbReference type="ARBA" id="ARBA00049940"/>
    </source>
</evidence>
<evidence type="ECO:0000313" key="12">
    <source>
        <dbReference type="Proteomes" id="UP000636661"/>
    </source>
</evidence>
<evidence type="ECO:0000256" key="6">
    <source>
        <dbReference type="ARBA" id="ARBA00023303"/>
    </source>
</evidence>
<evidence type="ECO:0000256" key="7">
    <source>
        <dbReference type="ARBA" id="ARBA00035120"/>
    </source>
</evidence>
<evidence type="ECO:0000313" key="11">
    <source>
        <dbReference type="EMBL" id="GGU38479.1"/>
    </source>
</evidence>
<dbReference type="Pfam" id="PF02537">
    <property type="entry name" value="CRCB"/>
    <property type="match status" value="1"/>
</dbReference>
<feature type="transmembrane region" description="Helical" evidence="10">
    <location>
        <begin position="106"/>
        <end position="126"/>
    </location>
</feature>
<keyword evidence="10" id="KW-0479">Metal-binding</keyword>
<feature type="transmembrane region" description="Helical" evidence="10">
    <location>
        <begin position="40"/>
        <end position="61"/>
    </location>
</feature>
<protein>
    <recommendedName>
        <fullName evidence="10">Fluoride-specific ion channel FluC</fullName>
    </recommendedName>
</protein>
<evidence type="ECO:0000256" key="3">
    <source>
        <dbReference type="ARBA" id="ARBA00022692"/>
    </source>
</evidence>
<dbReference type="AlphaFoldDB" id="A0A918HWN4"/>
<dbReference type="GO" id="GO:0046872">
    <property type="term" value="F:metal ion binding"/>
    <property type="evidence" value="ECO:0007669"/>
    <property type="project" value="UniProtKB-KW"/>
</dbReference>
<sequence>MTAWRVQAPVVAVVALGGAVGASARYAASLVRPTPVGGFPWTTLGVNVLGCALIGVLMVVAGRARAVHRLVRPFLGTGVLGGFTTFSTYALDVRQLVEGGRFRAGLAYLVLTPSAALVAVGTAAWLTRRVLTWRQA</sequence>
<reference evidence="11" key="1">
    <citation type="journal article" date="2014" name="Int. J. Syst. Evol. Microbiol.">
        <title>Complete genome sequence of Corynebacterium casei LMG S-19264T (=DSM 44701T), isolated from a smear-ripened cheese.</title>
        <authorList>
            <consortium name="US DOE Joint Genome Institute (JGI-PGF)"/>
            <person name="Walter F."/>
            <person name="Albersmeier A."/>
            <person name="Kalinowski J."/>
            <person name="Ruckert C."/>
        </authorList>
    </citation>
    <scope>NUCLEOTIDE SEQUENCE</scope>
    <source>
        <strain evidence="11">JCM 4391</strain>
    </source>
</reference>
<evidence type="ECO:0000256" key="8">
    <source>
        <dbReference type="ARBA" id="ARBA00035585"/>
    </source>
</evidence>
<name>A0A918HWN4_9ACTN</name>
<comment type="caution">
    <text evidence="11">The sequence shown here is derived from an EMBL/GenBank/DDBJ whole genome shotgun (WGS) entry which is preliminary data.</text>
</comment>
<keyword evidence="6 10" id="KW-0407">Ion channel</keyword>
<dbReference type="EMBL" id="BMTP01000006">
    <property type="protein sequence ID" value="GGU38479.1"/>
    <property type="molecule type" value="Genomic_DNA"/>
</dbReference>
<keyword evidence="3 10" id="KW-0812">Transmembrane</keyword>
<dbReference type="PANTHER" id="PTHR28259:SF1">
    <property type="entry name" value="FLUORIDE EXPORT PROTEIN 1-RELATED"/>
    <property type="match status" value="1"/>
</dbReference>
<evidence type="ECO:0000256" key="1">
    <source>
        <dbReference type="ARBA" id="ARBA00004651"/>
    </source>
</evidence>
<feature type="transmembrane region" description="Helical" evidence="10">
    <location>
        <begin position="73"/>
        <end position="91"/>
    </location>
</feature>
<organism evidence="11 12">
    <name type="scientific">Streptomyces lavendofoliae</name>
    <dbReference type="NCBI Taxonomy" id="67314"/>
    <lineage>
        <taxon>Bacteria</taxon>
        <taxon>Bacillati</taxon>
        <taxon>Actinomycetota</taxon>
        <taxon>Actinomycetes</taxon>
        <taxon>Kitasatosporales</taxon>
        <taxon>Streptomycetaceae</taxon>
        <taxon>Streptomyces</taxon>
    </lineage>
</organism>
<dbReference type="InterPro" id="IPR003691">
    <property type="entry name" value="FluC"/>
</dbReference>
<gene>
    <name evidence="11" type="primary">crcB1</name>
    <name evidence="10" type="synonym">crcB</name>
    <name evidence="10" type="synonym">fluC</name>
    <name evidence="11" type="ORF">GCM10010274_27320</name>
</gene>
<keyword evidence="10" id="KW-0406">Ion transport</keyword>
<keyword evidence="12" id="KW-1185">Reference proteome</keyword>
<keyword evidence="5 10" id="KW-0472">Membrane</keyword>
<dbReference type="NCBIfam" id="TIGR00494">
    <property type="entry name" value="crcB"/>
    <property type="match status" value="1"/>
</dbReference>
<keyword evidence="10" id="KW-0915">Sodium</keyword>